<dbReference type="InterPro" id="IPR008964">
    <property type="entry name" value="Invasin/intimin_cell_adhesion"/>
</dbReference>
<comment type="subcellular location">
    <subcellularLocation>
        <location evidence="1">Secreted</location>
    </subcellularLocation>
</comment>
<protein>
    <submittedName>
        <fullName evidence="5">Uncharacterized protein</fullName>
    </submittedName>
</protein>
<keyword evidence="2" id="KW-0964">Secreted</keyword>
<dbReference type="InterPro" id="IPR006626">
    <property type="entry name" value="PbH1"/>
</dbReference>
<name>A0A8J3QYD1_9ACTN</name>
<evidence type="ECO:0000256" key="1">
    <source>
        <dbReference type="ARBA" id="ARBA00004613"/>
    </source>
</evidence>
<dbReference type="SUPFAM" id="SSF49373">
    <property type="entry name" value="Invasin/intimin cell-adhesion fragments"/>
    <property type="match status" value="1"/>
</dbReference>
<dbReference type="EMBL" id="BONZ01000081">
    <property type="protein sequence ID" value="GIH19504.1"/>
    <property type="molecule type" value="Genomic_DNA"/>
</dbReference>
<keyword evidence="6" id="KW-1185">Reference proteome</keyword>
<dbReference type="SUPFAM" id="SSF51126">
    <property type="entry name" value="Pectin lyase-like"/>
    <property type="match status" value="1"/>
</dbReference>
<evidence type="ECO:0000256" key="4">
    <source>
        <dbReference type="SAM" id="SignalP"/>
    </source>
</evidence>
<accession>A0A8J3QYD1</accession>
<dbReference type="RefSeq" id="WP_203922957.1">
    <property type="nucleotide sequence ID" value="NZ_BONZ01000081.1"/>
</dbReference>
<feature type="signal peptide" evidence="4">
    <location>
        <begin position="1"/>
        <end position="30"/>
    </location>
</feature>
<reference evidence="5" key="1">
    <citation type="submission" date="2021-01" db="EMBL/GenBank/DDBJ databases">
        <title>Whole genome shotgun sequence of Rugosimonospora africana NBRC 104875.</title>
        <authorList>
            <person name="Komaki H."/>
            <person name="Tamura T."/>
        </authorList>
    </citation>
    <scope>NUCLEOTIDE SEQUENCE</scope>
    <source>
        <strain evidence="5">NBRC 104875</strain>
    </source>
</reference>
<feature type="chain" id="PRO_5035191512" evidence="4">
    <location>
        <begin position="31"/>
        <end position="921"/>
    </location>
</feature>
<dbReference type="InterPro" id="IPR052052">
    <property type="entry name" value="Polysaccharide_Lyase_9"/>
</dbReference>
<gene>
    <name evidence="5" type="ORF">Raf01_76760</name>
</gene>
<evidence type="ECO:0000313" key="5">
    <source>
        <dbReference type="EMBL" id="GIH19504.1"/>
    </source>
</evidence>
<comment type="caution">
    <text evidence="5">The sequence shown here is derived from an EMBL/GenBank/DDBJ whole genome shotgun (WGS) entry which is preliminary data.</text>
</comment>
<evidence type="ECO:0000313" key="6">
    <source>
        <dbReference type="Proteomes" id="UP000642748"/>
    </source>
</evidence>
<dbReference type="InterPro" id="IPR012334">
    <property type="entry name" value="Pectin_lyas_fold"/>
</dbReference>
<dbReference type="InterPro" id="IPR011050">
    <property type="entry name" value="Pectin_lyase_fold/virulence"/>
</dbReference>
<sequence length="921" mass="95448">MPTILTRAKVILGVSALAVGLLAVPAFAKAQGTTFYVSPSGNDRNSGTSTGKSLRTIQRCADLALAGDTCEVLAGTYRETVNVPNSGTAAAPITIEAYQHQTVTVEGADPVTGWQQVTAADLDAITASDPRLTHSSFATAVAAGNMYRAPLTIAPGLAGNQVFVNATAANEAQWPDPGADSLTPRVEYAAAGSTGVTVADPALSQPDGYWAGSQIQTRHWYVVQTQKVASSKVGSVTLTTAPNLGVSAFQTGYYLYGSLEAFSAPNQWYYDPAGGSLYFWSTSAPGNRVSAKQRTYAFDLSYASNIHIQGFHVHGASITAGAGSTGDVLSGLDLAYVSAFDSAPAYTTGNNTTGVILNGTGNTLKDSEIAFSAGNGVFQTGGGNTVTNNVIHDMSSMGTYTAGVTVLGEHQVVSHNTIYRVGHAGIQVESHLFPTGGPYNFRNNTFSYNDISGFGRLIVDTGAIYVCCNLDMTGTTIDHNWVHDATPMPLVDQYGMSGVYLDGSSGLATVWDNVGWNNGYLYGAAVMMNSPGKGNKVYNNTGGVYAYNPPFDSGTQIINNIGANQAKTSSNNVKINNNLPTSVDPGYVDPAHRDFTLQTDSPARNAGVAIPGITDGSTDATPSIGAYQYGAPVWHPGASITTNPYLVAAIAGTGAFTVGEGATLKTPLTTVASDGTSPVPDDVVYTPTDPSVATVDPDGTLHGLKAGATAVQARVTVDGHAAIAQFMVTVLPANYTDPAGWTLRHLNTDEFGGPASGFATEDNGSYTIVTTGWNIWSNDDRGSSLYRSVNATNVTMTETVDAKTPAAGVGPMIRDGAAGNAKEVNLRVQANNQIVMAYRSDATLPGTTQVTTTTAAVTPQQLQLVKTGNSFTGYYFAGGTWNKVGTITDVMGADLQVGTGVFSGLYGGGSATVSGISVTSS</sequence>
<dbReference type="Proteomes" id="UP000642748">
    <property type="component" value="Unassembled WGS sequence"/>
</dbReference>
<dbReference type="Gene3D" id="2.60.40.1080">
    <property type="match status" value="1"/>
</dbReference>
<dbReference type="AlphaFoldDB" id="A0A8J3QYD1"/>
<dbReference type="SMART" id="SM00710">
    <property type="entry name" value="PbH1"/>
    <property type="match status" value="6"/>
</dbReference>
<keyword evidence="3 4" id="KW-0732">Signal</keyword>
<dbReference type="Gene3D" id="2.160.20.10">
    <property type="entry name" value="Single-stranded right-handed beta-helix, Pectin lyase-like"/>
    <property type="match status" value="2"/>
</dbReference>
<evidence type="ECO:0000256" key="3">
    <source>
        <dbReference type="ARBA" id="ARBA00022729"/>
    </source>
</evidence>
<dbReference type="GO" id="GO:0016837">
    <property type="term" value="F:carbon-oxygen lyase activity, acting on polysaccharides"/>
    <property type="evidence" value="ECO:0007669"/>
    <property type="project" value="TreeGrafter"/>
</dbReference>
<proteinExistence type="predicted"/>
<dbReference type="PANTHER" id="PTHR40088:SF2">
    <property type="entry name" value="SECRETED SUGAR HYDROLASE"/>
    <property type="match status" value="1"/>
</dbReference>
<evidence type="ECO:0000256" key="2">
    <source>
        <dbReference type="ARBA" id="ARBA00022525"/>
    </source>
</evidence>
<organism evidence="5 6">
    <name type="scientific">Rugosimonospora africana</name>
    <dbReference type="NCBI Taxonomy" id="556532"/>
    <lineage>
        <taxon>Bacteria</taxon>
        <taxon>Bacillati</taxon>
        <taxon>Actinomycetota</taxon>
        <taxon>Actinomycetes</taxon>
        <taxon>Micromonosporales</taxon>
        <taxon>Micromonosporaceae</taxon>
        <taxon>Rugosimonospora</taxon>
    </lineage>
</organism>
<dbReference type="GO" id="GO:0005576">
    <property type="term" value="C:extracellular region"/>
    <property type="evidence" value="ECO:0007669"/>
    <property type="project" value="UniProtKB-SubCell"/>
</dbReference>
<dbReference type="PANTHER" id="PTHR40088">
    <property type="entry name" value="PECTATE LYASE (EUROFUNG)"/>
    <property type="match status" value="1"/>
</dbReference>